<dbReference type="PANTHER" id="PTHR46825">
    <property type="entry name" value="D-ALANYL-D-ALANINE-CARBOXYPEPTIDASE/ENDOPEPTIDASE AMPH"/>
    <property type="match status" value="1"/>
</dbReference>
<dbReference type="AlphaFoldDB" id="A0A3N2C0Z4"/>
<dbReference type="PANTHER" id="PTHR46825:SF9">
    <property type="entry name" value="BETA-LACTAMASE-RELATED DOMAIN-CONTAINING PROTEIN"/>
    <property type="match status" value="1"/>
</dbReference>
<comment type="caution">
    <text evidence="2">The sequence shown here is derived from an EMBL/GenBank/DDBJ whole genome shotgun (WGS) entry which is preliminary data.</text>
</comment>
<organism evidence="2 3">
    <name type="scientific">Plantibacter flavus</name>
    <dbReference type="NCBI Taxonomy" id="150123"/>
    <lineage>
        <taxon>Bacteria</taxon>
        <taxon>Bacillati</taxon>
        <taxon>Actinomycetota</taxon>
        <taxon>Actinomycetes</taxon>
        <taxon>Micrococcales</taxon>
        <taxon>Microbacteriaceae</taxon>
        <taxon>Plantibacter</taxon>
    </lineage>
</organism>
<dbReference type="EMBL" id="RKHL01000001">
    <property type="protein sequence ID" value="ROR81173.1"/>
    <property type="molecule type" value="Genomic_DNA"/>
</dbReference>
<dbReference type="Pfam" id="PF00144">
    <property type="entry name" value="Beta-lactamase"/>
    <property type="match status" value="1"/>
</dbReference>
<proteinExistence type="predicted"/>
<dbReference type="SUPFAM" id="SSF56601">
    <property type="entry name" value="beta-lactamase/transpeptidase-like"/>
    <property type="match status" value="1"/>
</dbReference>
<sequence length="486" mass="52061">MHLVEDSTETDITRVFQDRITFGVAPGSYVAVFDRERVRFEQGFGGITMGGPVPDADTLFRIASCTKSFTAAVLLILRDAGRLDLDAPVDGFVPEFAPVLPDGIAVRPTVRMLLTMSGGLGTDDPWGDRQESITVDEFRRLLVRGIRCVTTPGTAFSYSNLGYALLGQVIEHVTGGSYIDAVTSLLLEPLGLGAVFERPEGDGAVSATGHRVRRERAVDEDGRFVEVPFSGPGVFSSIGGLFASASTLIGWVRWLDGAWTGDETGPLSSASRREMQQLHRLAPSRPTLDGVPPRLALGYGFGLFVEEDADLGTLVSHSGGYPGYSAHMRWHPTSGFGVVAFENAGYAAVAKPAEQALRLAIAGAQASGELPEPAIRPWPETLVASMTATGLLSHWDDRVAASLFAENVALDRPLEERREAVDAAVTAVGGIAEVASGRATPICDSPDHLVWFVEGTEGRLRLEVRMTPVLPLRVQTFTVTVDDQGE</sequence>
<protein>
    <submittedName>
        <fullName evidence="2">CubicO group peptidase (Beta-lactamase class C family)</fullName>
    </submittedName>
</protein>
<dbReference type="InterPro" id="IPR050491">
    <property type="entry name" value="AmpC-like"/>
</dbReference>
<dbReference type="Gene3D" id="3.40.710.10">
    <property type="entry name" value="DD-peptidase/beta-lactamase superfamily"/>
    <property type="match status" value="1"/>
</dbReference>
<reference evidence="2 3" key="1">
    <citation type="submission" date="2018-11" db="EMBL/GenBank/DDBJ databases">
        <title>Sequencing the genomes of 1000 actinobacteria strains.</title>
        <authorList>
            <person name="Klenk H.-P."/>
        </authorList>
    </citation>
    <scope>NUCLEOTIDE SEQUENCE [LARGE SCALE GENOMIC DNA]</scope>
    <source>
        <strain evidence="2 3">DSM 14012</strain>
    </source>
</reference>
<dbReference type="Proteomes" id="UP000266915">
    <property type="component" value="Unassembled WGS sequence"/>
</dbReference>
<feature type="domain" description="Beta-lactamase-related" evidence="1">
    <location>
        <begin position="15"/>
        <end position="352"/>
    </location>
</feature>
<dbReference type="InterPro" id="IPR012338">
    <property type="entry name" value="Beta-lactam/transpept-like"/>
</dbReference>
<accession>A0A3N2C0Z4</accession>
<gene>
    <name evidence="2" type="ORF">EDD42_1227</name>
</gene>
<keyword evidence="3" id="KW-1185">Reference proteome</keyword>
<name>A0A3N2C0Z4_9MICO</name>
<dbReference type="InterPro" id="IPR001466">
    <property type="entry name" value="Beta-lactam-related"/>
</dbReference>
<evidence type="ECO:0000313" key="3">
    <source>
        <dbReference type="Proteomes" id="UP000266915"/>
    </source>
</evidence>
<evidence type="ECO:0000313" key="2">
    <source>
        <dbReference type="EMBL" id="ROR81173.1"/>
    </source>
</evidence>
<evidence type="ECO:0000259" key="1">
    <source>
        <dbReference type="Pfam" id="PF00144"/>
    </source>
</evidence>